<gene>
    <name evidence="2" type="ORF">HYY65_00665</name>
</gene>
<feature type="domain" description="Putative zinc-finger" evidence="1">
    <location>
        <begin position="3"/>
        <end position="27"/>
    </location>
</feature>
<reference evidence="2" key="1">
    <citation type="submission" date="2020-07" db="EMBL/GenBank/DDBJ databases">
        <title>Huge and variable diversity of episymbiotic CPR bacteria and DPANN archaea in groundwater ecosystems.</title>
        <authorList>
            <person name="He C.Y."/>
            <person name="Keren R."/>
            <person name="Whittaker M."/>
            <person name="Farag I.F."/>
            <person name="Doudna J."/>
            <person name="Cate J.H.D."/>
            <person name="Banfield J.F."/>
        </authorList>
    </citation>
    <scope>NUCLEOTIDE SEQUENCE</scope>
    <source>
        <strain evidence="2">NC_groundwater_717_Ag_S-0.2um_59_8</strain>
    </source>
</reference>
<protein>
    <submittedName>
        <fullName evidence="2">Zf-HC2 domain-containing protein</fullName>
    </submittedName>
</protein>
<comment type="caution">
    <text evidence="2">The sequence shown here is derived from an EMBL/GenBank/DDBJ whole genome shotgun (WGS) entry which is preliminary data.</text>
</comment>
<dbReference type="AlphaFoldDB" id="A0A932GM92"/>
<proteinExistence type="predicted"/>
<evidence type="ECO:0000313" key="3">
    <source>
        <dbReference type="Proteomes" id="UP000741360"/>
    </source>
</evidence>
<dbReference type="EMBL" id="JACPSX010000009">
    <property type="protein sequence ID" value="MBI3013589.1"/>
    <property type="molecule type" value="Genomic_DNA"/>
</dbReference>
<dbReference type="InterPro" id="IPR041916">
    <property type="entry name" value="Anti_sigma_zinc_sf"/>
</dbReference>
<evidence type="ECO:0000259" key="1">
    <source>
        <dbReference type="Pfam" id="PF13490"/>
    </source>
</evidence>
<accession>A0A932GM92</accession>
<dbReference type="Proteomes" id="UP000741360">
    <property type="component" value="Unassembled WGS sequence"/>
</dbReference>
<dbReference type="InterPro" id="IPR027383">
    <property type="entry name" value="Znf_put"/>
</dbReference>
<dbReference type="Pfam" id="PF13490">
    <property type="entry name" value="zf-HC2"/>
    <property type="match status" value="1"/>
</dbReference>
<organism evidence="2 3">
    <name type="scientific">Tectimicrobiota bacterium</name>
    <dbReference type="NCBI Taxonomy" id="2528274"/>
    <lineage>
        <taxon>Bacteria</taxon>
        <taxon>Pseudomonadati</taxon>
        <taxon>Nitrospinota/Tectimicrobiota group</taxon>
        <taxon>Candidatus Tectimicrobiota</taxon>
    </lineage>
</organism>
<sequence length="89" mass="10259">LIDYVDGNLPAEDRARLDPHSKNCPNCLAMMKTYRQTIAVSREVSRCSMSAEIRLRLERFFQEKLRNARLLSEPVSNSLNLQGTFFILV</sequence>
<evidence type="ECO:0000313" key="2">
    <source>
        <dbReference type="EMBL" id="MBI3013589.1"/>
    </source>
</evidence>
<name>A0A932GM92_UNCTE</name>
<feature type="non-terminal residue" evidence="2">
    <location>
        <position position="1"/>
    </location>
</feature>
<dbReference type="Gene3D" id="1.10.10.1320">
    <property type="entry name" value="Anti-sigma factor, zinc-finger domain"/>
    <property type="match status" value="1"/>
</dbReference>